<proteinExistence type="predicted"/>
<gene>
    <name evidence="1" type="ORF">NCTC8258_00418</name>
</gene>
<accession>A0A379W0S2</accession>
<sequence length="108" mass="12586">MFTQRSLRQIVLRPVKQLRERRSIVRRQGKEHGVALPFGGGNFSRIARIDNASLLANVIFLELFPRRPATRCLRIYCRQHDDHRYPSAQHSHHALLMVRVETTATENT</sequence>
<dbReference type="Proteomes" id="UP000255509">
    <property type="component" value="Unassembled WGS sequence"/>
</dbReference>
<dbReference type="EMBL" id="UGXS01000004">
    <property type="protein sequence ID" value="SUH12801.1"/>
    <property type="molecule type" value="Genomic_DNA"/>
</dbReference>
<reference evidence="1 2" key="1">
    <citation type="submission" date="2018-06" db="EMBL/GenBank/DDBJ databases">
        <authorList>
            <consortium name="Pathogen Informatics"/>
            <person name="Doyle S."/>
        </authorList>
    </citation>
    <scope>NUCLEOTIDE SEQUENCE [LARGE SCALE GENOMIC DNA]</scope>
    <source>
        <strain evidence="1 2">NCTC8258</strain>
    </source>
</reference>
<protein>
    <submittedName>
        <fullName evidence="1">Uncharacterized protein</fullName>
    </submittedName>
</protein>
<evidence type="ECO:0000313" key="1">
    <source>
        <dbReference type="EMBL" id="SUH12801.1"/>
    </source>
</evidence>
<name>A0A379W0S2_SALET</name>
<dbReference type="AlphaFoldDB" id="A0A379W0S2"/>
<evidence type="ECO:0000313" key="2">
    <source>
        <dbReference type="Proteomes" id="UP000255509"/>
    </source>
</evidence>
<organism evidence="1 2">
    <name type="scientific">Salmonella enterica I</name>
    <dbReference type="NCBI Taxonomy" id="59201"/>
    <lineage>
        <taxon>Bacteria</taxon>
        <taxon>Pseudomonadati</taxon>
        <taxon>Pseudomonadota</taxon>
        <taxon>Gammaproteobacteria</taxon>
        <taxon>Enterobacterales</taxon>
        <taxon>Enterobacteriaceae</taxon>
        <taxon>Salmonella</taxon>
    </lineage>
</organism>